<evidence type="ECO:0000256" key="3">
    <source>
        <dbReference type="ARBA" id="ARBA00022692"/>
    </source>
</evidence>
<evidence type="ECO:0000256" key="5">
    <source>
        <dbReference type="ARBA" id="ARBA00022989"/>
    </source>
</evidence>
<keyword evidence="8" id="KW-0112">Calmodulin-binding</keyword>
<dbReference type="OrthoDB" id="1388414at2759"/>
<evidence type="ECO:0000256" key="4">
    <source>
        <dbReference type="ARBA" id="ARBA00022821"/>
    </source>
</evidence>
<dbReference type="EMBL" id="JADGMS010000002">
    <property type="protein sequence ID" value="KAF9686588.1"/>
    <property type="molecule type" value="Genomic_DNA"/>
</dbReference>
<evidence type="ECO:0000256" key="6">
    <source>
        <dbReference type="ARBA" id="ARBA00023136"/>
    </source>
</evidence>
<evidence type="ECO:0000256" key="2">
    <source>
        <dbReference type="ARBA" id="ARBA00006574"/>
    </source>
</evidence>
<comment type="caution">
    <text evidence="11">The sequence shown here is derived from an EMBL/GenBank/DDBJ whole genome shotgun (WGS) entry which is preliminary data.</text>
</comment>
<evidence type="ECO:0000313" key="11">
    <source>
        <dbReference type="EMBL" id="KAF9686588.1"/>
    </source>
</evidence>
<dbReference type="AlphaFoldDB" id="A0A835N5D2"/>
<comment type="function">
    <text evidence="8">May be involved in modulation of pathogen defense and leaf cell death.</text>
</comment>
<dbReference type="InterPro" id="IPR004326">
    <property type="entry name" value="Mlo"/>
</dbReference>
<name>A0A835N5D2_9ROSI</name>
<comment type="subcellular location">
    <subcellularLocation>
        <location evidence="1 8">Membrane</location>
        <topology evidence="1 8">Multi-pass membrane protein</topology>
    </subcellularLocation>
</comment>
<evidence type="ECO:0000256" key="7">
    <source>
        <dbReference type="ARBA" id="ARBA00023265"/>
    </source>
</evidence>
<keyword evidence="4 8" id="KW-0611">Plant defense</keyword>
<comment type="similarity">
    <text evidence="2 8">Belongs to the MLO family.</text>
</comment>
<dbReference type="GO" id="GO:0006952">
    <property type="term" value="P:defense response"/>
    <property type="evidence" value="ECO:0007669"/>
    <property type="project" value="UniProtKB-KW"/>
</dbReference>
<proteinExistence type="inferred from homology"/>
<reference evidence="11 12" key="1">
    <citation type="submission" date="2020-10" db="EMBL/GenBank/DDBJ databases">
        <title>Plant Genome Project.</title>
        <authorList>
            <person name="Zhang R.-G."/>
        </authorList>
    </citation>
    <scope>NUCLEOTIDE SEQUENCE [LARGE SCALE GENOMIC DNA]</scope>
    <source>
        <strain evidence="11">FAFU-HL-1</strain>
        <tissue evidence="11">Leaf</tissue>
    </source>
</reference>
<comment type="domain">
    <text evidence="8">The C-terminus contains a calmodulin-binding domain, which binds calmodulin in a calcium-dependent fashion.</text>
</comment>
<gene>
    <name evidence="8" type="primary">MLO</name>
    <name evidence="11" type="ORF">SADUNF_Sadunf02G0004800</name>
</gene>
<dbReference type="Pfam" id="PF03094">
    <property type="entry name" value="Mlo"/>
    <property type="match status" value="2"/>
</dbReference>
<feature type="transmembrane region" description="Helical" evidence="10">
    <location>
        <begin position="34"/>
        <end position="54"/>
    </location>
</feature>
<protein>
    <recommendedName>
        <fullName evidence="8">MLO-like protein</fullName>
    </recommendedName>
</protein>
<evidence type="ECO:0000256" key="9">
    <source>
        <dbReference type="SAM" id="MobiDB-lite"/>
    </source>
</evidence>
<keyword evidence="3 8" id="KW-0812">Transmembrane</keyword>
<accession>A0A835N5D2</accession>
<dbReference type="GO" id="GO:0005516">
    <property type="term" value="F:calmodulin binding"/>
    <property type="evidence" value="ECO:0007669"/>
    <property type="project" value="UniProtKB-KW"/>
</dbReference>
<evidence type="ECO:0000256" key="8">
    <source>
        <dbReference type="RuleBase" id="RU280816"/>
    </source>
</evidence>
<evidence type="ECO:0000256" key="10">
    <source>
        <dbReference type="SAM" id="Phobius"/>
    </source>
</evidence>
<feature type="region of interest" description="Disordered" evidence="9">
    <location>
        <begin position="497"/>
        <end position="562"/>
    </location>
</feature>
<sequence>MEFVLQVNVHRLRFTKMAGGEAPGARDLEQTPTWAVSAVCAAMIIVSIILDKVLHRTGQWFQKKHNTALFDALEKVKGELMILGFISLTLTFSQSYIAGICIPLRYANTMLPCQPKGHKGNVGSGGEPHRRLLWSQRRFLAGESESKECKDVRVSATHICRRTASVAHLHILFSSISCGIQCHNNDAWKIEGGADARDMVRMRSSENSYRSPKSEQQLIRNWKDWERESWKEHDAMNGILDANKLEVSAECSDPARFRLTHETSFLCFYRQFFRSVRKSDYLTMRHGFISVHLAPGSKFNFQKYIKKTLEDDFKVVVGISPLLWASAILNLLSNVHGWKAQFCVSFLPLFVTLAVGTKLQAIIAKMAIEIKERHAVVQGIPLVQVSDRNFWFSWPELVLYLIHFVLFQDFSNEPFAYLPVQNAFELTYFLWAWYEFGKESCVNQDTVLIIVRVTFGVGAQVLCSYATLPLYALVTQMGSTMKRSIFDQQTSKALKSWHQKAVKKTNEGKPDQLPTRTLGGSPDASSVHSPSPTRSPPNKFGIGSPRFSDVEAEAASRDQHTANITATVDVELNANHLHRPGDNSSPFVQRDLLS</sequence>
<dbReference type="GO" id="GO:0016020">
    <property type="term" value="C:membrane"/>
    <property type="evidence" value="ECO:0007669"/>
    <property type="project" value="UniProtKB-SubCell"/>
</dbReference>
<dbReference type="Proteomes" id="UP000657918">
    <property type="component" value="Unassembled WGS sequence"/>
</dbReference>
<dbReference type="PANTHER" id="PTHR31942">
    <property type="entry name" value="MLO-LIKE PROTEIN 1"/>
    <property type="match status" value="1"/>
</dbReference>
<feature type="region of interest" description="Disordered" evidence="9">
    <location>
        <begin position="575"/>
        <end position="594"/>
    </location>
</feature>
<keyword evidence="5 8" id="KW-1133">Transmembrane helix</keyword>
<evidence type="ECO:0000256" key="1">
    <source>
        <dbReference type="ARBA" id="ARBA00004141"/>
    </source>
</evidence>
<feature type="compositionally biased region" description="Polar residues" evidence="9">
    <location>
        <begin position="523"/>
        <end position="532"/>
    </location>
</feature>
<keyword evidence="7 8" id="KW-0568">Pathogenesis-related protein</keyword>
<keyword evidence="6 8" id="KW-0472">Membrane</keyword>
<organism evidence="11 12">
    <name type="scientific">Salix dunnii</name>
    <dbReference type="NCBI Taxonomy" id="1413687"/>
    <lineage>
        <taxon>Eukaryota</taxon>
        <taxon>Viridiplantae</taxon>
        <taxon>Streptophyta</taxon>
        <taxon>Embryophyta</taxon>
        <taxon>Tracheophyta</taxon>
        <taxon>Spermatophyta</taxon>
        <taxon>Magnoliopsida</taxon>
        <taxon>eudicotyledons</taxon>
        <taxon>Gunneridae</taxon>
        <taxon>Pentapetalae</taxon>
        <taxon>rosids</taxon>
        <taxon>fabids</taxon>
        <taxon>Malpighiales</taxon>
        <taxon>Salicaceae</taxon>
        <taxon>Saliceae</taxon>
        <taxon>Salix</taxon>
    </lineage>
</organism>
<keyword evidence="12" id="KW-1185">Reference proteome</keyword>
<evidence type="ECO:0000313" key="12">
    <source>
        <dbReference type="Proteomes" id="UP000657918"/>
    </source>
</evidence>
<dbReference type="PANTHER" id="PTHR31942:SF53">
    <property type="entry name" value="MLO-LIKE PROTEIN 5-RELATED"/>
    <property type="match status" value="1"/>
</dbReference>